<accession>A0A076LEY2</accession>
<dbReference type="KEGG" id="ete:ETEE_0261"/>
<dbReference type="Proteomes" id="UP000028681">
    <property type="component" value="Chromosome"/>
</dbReference>
<dbReference type="AlphaFoldDB" id="A0A076LEY2"/>
<sequence>MTENRATVIVDPNKGIIGKTEHGLFNIMYDDLNCCLESSSHF</sequence>
<dbReference type="HOGENOM" id="CLU_3250734_0_0_6"/>
<reference evidence="1 2" key="1">
    <citation type="journal article" date="2012" name="PLoS ONE">
        <title>Edwardsiella comparative phylogenomics reveal the new intra/inter-species taxonomic relationships, virulence evolution and niche adaptation mechanisms.</title>
        <authorList>
            <person name="Yang M."/>
            <person name="Lv Y."/>
            <person name="Xiao J."/>
            <person name="Wu H."/>
            <person name="Zheng H."/>
            <person name="Liu Q."/>
            <person name="Zhang Y."/>
            <person name="Wang Q."/>
        </authorList>
    </citation>
    <scope>NUCLEOTIDE SEQUENCE [LARGE SCALE GENOMIC DNA]</scope>
    <source>
        <strain evidence="2">080813</strain>
    </source>
</reference>
<evidence type="ECO:0000313" key="2">
    <source>
        <dbReference type="Proteomes" id="UP000028681"/>
    </source>
</evidence>
<proteinExistence type="predicted"/>
<organism evidence="1 2">
    <name type="scientific">Edwardsiella anguillarum ET080813</name>
    <dbReference type="NCBI Taxonomy" id="667120"/>
    <lineage>
        <taxon>Bacteria</taxon>
        <taxon>Pseudomonadati</taxon>
        <taxon>Pseudomonadota</taxon>
        <taxon>Gammaproteobacteria</taxon>
        <taxon>Enterobacterales</taxon>
        <taxon>Hafniaceae</taxon>
        <taxon>Edwardsiella</taxon>
    </lineage>
</organism>
<protein>
    <submittedName>
        <fullName evidence="1">Uncharacterized protein</fullName>
    </submittedName>
</protein>
<name>A0A076LEY2_9GAMM</name>
<gene>
    <name evidence="1" type="ORF">ETEE_0261</name>
</gene>
<dbReference type="EMBL" id="CP006664">
    <property type="protein sequence ID" value="AIJ06741.1"/>
    <property type="molecule type" value="Genomic_DNA"/>
</dbReference>
<evidence type="ECO:0000313" key="1">
    <source>
        <dbReference type="EMBL" id="AIJ06741.1"/>
    </source>
</evidence>